<evidence type="ECO:0000256" key="1">
    <source>
        <dbReference type="SAM" id="MobiDB-lite"/>
    </source>
</evidence>
<keyword evidence="3" id="KW-1185">Reference proteome</keyword>
<name>A0AAN8KQF8_9TELE</name>
<evidence type="ECO:0000313" key="3">
    <source>
        <dbReference type="Proteomes" id="UP001356427"/>
    </source>
</evidence>
<dbReference type="AlphaFoldDB" id="A0AAN8KQF8"/>
<sequence length="131" mass="14992">ARSARICSPDWFGLHTSPPLPLLLSLRPPPLWCKDCERNVVPQDFQDQTLSRQEAETEQAHPTVDQNEDRQQDQVQFQEETLEEDKAGLVNAQVFRSPASTASSTCQEHHLLGPDLERKPYYLEQQSFCTD</sequence>
<organism evidence="2 3">
    <name type="scientific">Coregonus suidteri</name>
    <dbReference type="NCBI Taxonomy" id="861788"/>
    <lineage>
        <taxon>Eukaryota</taxon>
        <taxon>Metazoa</taxon>
        <taxon>Chordata</taxon>
        <taxon>Craniata</taxon>
        <taxon>Vertebrata</taxon>
        <taxon>Euteleostomi</taxon>
        <taxon>Actinopterygii</taxon>
        <taxon>Neopterygii</taxon>
        <taxon>Teleostei</taxon>
        <taxon>Protacanthopterygii</taxon>
        <taxon>Salmoniformes</taxon>
        <taxon>Salmonidae</taxon>
        <taxon>Coregoninae</taxon>
        <taxon>Coregonus</taxon>
    </lineage>
</organism>
<feature type="non-terminal residue" evidence="2">
    <location>
        <position position="1"/>
    </location>
</feature>
<feature type="region of interest" description="Disordered" evidence="1">
    <location>
        <begin position="44"/>
        <end position="81"/>
    </location>
</feature>
<dbReference type="EMBL" id="JAGTTL010000029">
    <property type="protein sequence ID" value="KAK6299094.1"/>
    <property type="molecule type" value="Genomic_DNA"/>
</dbReference>
<feature type="non-terminal residue" evidence="2">
    <location>
        <position position="131"/>
    </location>
</feature>
<gene>
    <name evidence="2" type="ORF">J4Q44_G00306040</name>
</gene>
<accession>A0AAN8KQF8</accession>
<evidence type="ECO:0000313" key="2">
    <source>
        <dbReference type="EMBL" id="KAK6299094.1"/>
    </source>
</evidence>
<protein>
    <submittedName>
        <fullName evidence="2">Uncharacterized protein</fullName>
    </submittedName>
</protein>
<proteinExistence type="predicted"/>
<comment type="caution">
    <text evidence="2">The sequence shown here is derived from an EMBL/GenBank/DDBJ whole genome shotgun (WGS) entry which is preliminary data.</text>
</comment>
<reference evidence="2 3" key="1">
    <citation type="submission" date="2021-04" db="EMBL/GenBank/DDBJ databases">
        <authorList>
            <person name="De Guttry C."/>
            <person name="Zahm M."/>
            <person name="Klopp C."/>
            <person name="Cabau C."/>
            <person name="Louis A."/>
            <person name="Berthelot C."/>
            <person name="Parey E."/>
            <person name="Roest Crollius H."/>
            <person name="Montfort J."/>
            <person name="Robinson-Rechavi M."/>
            <person name="Bucao C."/>
            <person name="Bouchez O."/>
            <person name="Gislard M."/>
            <person name="Lluch J."/>
            <person name="Milhes M."/>
            <person name="Lampietro C."/>
            <person name="Lopez Roques C."/>
            <person name="Donnadieu C."/>
            <person name="Braasch I."/>
            <person name="Desvignes T."/>
            <person name="Postlethwait J."/>
            <person name="Bobe J."/>
            <person name="Wedekind C."/>
            <person name="Guiguen Y."/>
        </authorList>
    </citation>
    <scope>NUCLEOTIDE SEQUENCE [LARGE SCALE GENOMIC DNA]</scope>
    <source>
        <strain evidence="2">Cs_M1</strain>
        <tissue evidence="2">Blood</tissue>
    </source>
</reference>
<dbReference type="Proteomes" id="UP001356427">
    <property type="component" value="Unassembled WGS sequence"/>
</dbReference>